<dbReference type="Proteomes" id="UP000260773">
    <property type="component" value="Unassembled WGS sequence"/>
</dbReference>
<evidence type="ECO:0000256" key="1">
    <source>
        <dbReference type="ARBA" id="ARBA00005437"/>
    </source>
</evidence>
<name>A0A3E2TQE7_9FIRM</name>
<proteinExistence type="inferred from homology"/>
<dbReference type="SUPFAM" id="SSF54518">
    <property type="entry name" value="Tubby C-terminal domain-like"/>
    <property type="match status" value="1"/>
</dbReference>
<reference evidence="2 3" key="1">
    <citation type="submission" date="2018-08" db="EMBL/GenBank/DDBJ databases">
        <title>A genome reference for cultivated species of the human gut microbiota.</title>
        <authorList>
            <person name="Zou Y."/>
            <person name="Xue W."/>
            <person name="Luo G."/>
        </authorList>
    </citation>
    <scope>NUCLEOTIDE SEQUENCE [LARGE SCALE GENOMIC DNA]</scope>
    <source>
        <strain evidence="2 3">AF45-17</strain>
    </source>
</reference>
<dbReference type="EMBL" id="QVEP01000008">
    <property type="protein sequence ID" value="RGB80909.1"/>
    <property type="molecule type" value="Genomic_DNA"/>
</dbReference>
<comment type="caution">
    <text evidence="2">The sequence shown here is derived from an EMBL/GenBank/DDBJ whole genome shotgun (WGS) entry which is preliminary data.</text>
</comment>
<dbReference type="Gene3D" id="2.40.160.200">
    <property type="entry name" value="LURP1-related"/>
    <property type="match status" value="1"/>
</dbReference>
<dbReference type="InterPro" id="IPR038595">
    <property type="entry name" value="LOR_sf"/>
</dbReference>
<organism evidence="2 3">
    <name type="scientific">Coprococcus catus</name>
    <dbReference type="NCBI Taxonomy" id="116085"/>
    <lineage>
        <taxon>Bacteria</taxon>
        <taxon>Bacillati</taxon>
        <taxon>Bacillota</taxon>
        <taxon>Clostridia</taxon>
        <taxon>Lachnospirales</taxon>
        <taxon>Lachnospiraceae</taxon>
        <taxon>Coprococcus</taxon>
    </lineage>
</organism>
<evidence type="ECO:0000313" key="2">
    <source>
        <dbReference type="EMBL" id="RGB80909.1"/>
    </source>
</evidence>
<dbReference type="Pfam" id="PF04525">
    <property type="entry name" value="LOR"/>
    <property type="match status" value="1"/>
</dbReference>
<dbReference type="InterPro" id="IPR007612">
    <property type="entry name" value="LOR"/>
</dbReference>
<gene>
    <name evidence="2" type="ORF">DW070_04990</name>
</gene>
<protein>
    <recommendedName>
        <fullName evidence="4">Tubby C 2 family protein</fullName>
    </recommendedName>
</protein>
<evidence type="ECO:0008006" key="4">
    <source>
        <dbReference type="Google" id="ProtNLM"/>
    </source>
</evidence>
<comment type="similarity">
    <text evidence="1">Belongs to the LOR family.</text>
</comment>
<sequence>MFETKLLFKQRLFSWFDSYDIYDETEQTVYVVKGQLAWGHCLKIFSVYGEEVGTVKEKVLTLLPKFEVYEKERYIGCIQKELTFLKPKYDIDFNGWHIEGGYMEWDYTIVGPDGQRIAAISKELFHMTDTYVMDIVNPEDALYVLMFVLAIDAEKCSRN</sequence>
<dbReference type="InterPro" id="IPR025659">
    <property type="entry name" value="Tubby-like_C"/>
</dbReference>
<accession>A0A3E2TQE7</accession>
<dbReference type="AlphaFoldDB" id="A0A3E2TQE7"/>
<evidence type="ECO:0000313" key="3">
    <source>
        <dbReference type="Proteomes" id="UP000260773"/>
    </source>
</evidence>